<dbReference type="Proteomes" id="UP000663651">
    <property type="component" value="Chromosome"/>
</dbReference>
<sequence length="52" mass="5574">MQNQIAIRCADGKTIYMKSEKSPVVVSCKNVIAGIMLGVSAMASAMIAFTYM</sequence>
<keyword evidence="1" id="KW-1133">Transmembrane helix</keyword>
<gene>
    <name evidence="2" type="ORF">JZM60_15205</name>
</gene>
<feature type="transmembrane region" description="Helical" evidence="1">
    <location>
        <begin position="31"/>
        <end position="51"/>
    </location>
</feature>
<reference evidence="2 3" key="1">
    <citation type="submission" date="2021-03" db="EMBL/GenBank/DDBJ databases">
        <title>Geobacter metallireducens gen. nov. sp. nov., a microorganism capable of coupling the complete oxidation of organic compounds to the reduction of iron and other metals.</title>
        <authorList>
            <person name="Li Y."/>
        </authorList>
    </citation>
    <scope>NUCLEOTIDE SEQUENCE [LARGE SCALE GENOMIC DNA]</scope>
    <source>
        <strain evidence="2 3">Jerry-YX</strain>
    </source>
</reference>
<dbReference type="EMBL" id="CP071382">
    <property type="protein sequence ID" value="QSV45446.1"/>
    <property type="molecule type" value="Genomic_DNA"/>
</dbReference>
<evidence type="ECO:0000313" key="3">
    <source>
        <dbReference type="Proteomes" id="UP000663651"/>
    </source>
</evidence>
<keyword evidence="1" id="KW-0472">Membrane</keyword>
<organism evidence="2 3">
    <name type="scientific">Geobacter benzoatilyticus</name>
    <dbReference type="NCBI Taxonomy" id="2815309"/>
    <lineage>
        <taxon>Bacteria</taxon>
        <taxon>Pseudomonadati</taxon>
        <taxon>Thermodesulfobacteriota</taxon>
        <taxon>Desulfuromonadia</taxon>
        <taxon>Geobacterales</taxon>
        <taxon>Geobacteraceae</taxon>
        <taxon>Geobacter</taxon>
    </lineage>
</organism>
<evidence type="ECO:0000313" key="2">
    <source>
        <dbReference type="EMBL" id="QSV45446.1"/>
    </source>
</evidence>
<evidence type="ECO:0008006" key="4">
    <source>
        <dbReference type="Google" id="ProtNLM"/>
    </source>
</evidence>
<evidence type="ECO:0000256" key="1">
    <source>
        <dbReference type="SAM" id="Phobius"/>
    </source>
</evidence>
<name>A0ABX7Q213_9BACT</name>
<keyword evidence="3" id="KW-1185">Reference proteome</keyword>
<dbReference type="RefSeq" id="WP_207163243.1">
    <property type="nucleotide sequence ID" value="NZ_CP071382.1"/>
</dbReference>
<accession>A0ABX7Q213</accession>
<keyword evidence="1" id="KW-0812">Transmembrane</keyword>
<proteinExistence type="predicted"/>
<protein>
    <recommendedName>
        <fullName evidence="4">Lipoprotein</fullName>
    </recommendedName>
</protein>